<proteinExistence type="predicted"/>
<dbReference type="AlphaFoldDB" id="A0A935PZ52"/>
<accession>A0A935PZ52</accession>
<comment type="caution">
    <text evidence="2">The sequence shown here is derived from an EMBL/GenBank/DDBJ whole genome shotgun (WGS) entry which is preliminary data.</text>
</comment>
<reference evidence="2 3" key="1">
    <citation type="submission" date="2020-10" db="EMBL/GenBank/DDBJ databases">
        <title>Connecting structure to function with the recovery of over 1000 high-quality activated sludge metagenome-assembled genomes encoding full-length rRNA genes using long-read sequencing.</title>
        <authorList>
            <person name="Singleton C.M."/>
            <person name="Petriglieri F."/>
            <person name="Kristensen J.M."/>
            <person name="Kirkegaard R.H."/>
            <person name="Michaelsen T.Y."/>
            <person name="Andersen M.H."/>
            <person name="Karst S.M."/>
            <person name="Dueholm M.S."/>
            <person name="Nielsen P.H."/>
            <person name="Albertsen M."/>
        </authorList>
    </citation>
    <scope>NUCLEOTIDE SEQUENCE [LARGE SCALE GENOMIC DNA]</scope>
    <source>
        <strain evidence="2">EsbW_18-Q3-R4-48_BATAC.285</strain>
    </source>
</reference>
<organism evidence="2 3">
    <name type="scientific">Candidatus Accumulibacter proximus</name>
    <dbReference type="NCBI Taxonomy" id="2954385"/>
    <lineage>
        <taxon>Bacteria</taxon>
        <taxon>Pseudomonadati</taxon>
        <taxon>Pseudomonadota</taxon>
        <taxon>Betaproteobacteria</taxon>
        <taxon>Candidatus Accumulibacter</taxon>
    </lineage>
</organism>
<gene>
    <name evidence="2" type="ORF">IPJ27_09585</name>
</gene>
<dbReference type="PANTHER" id="PTHR12526">
    <property type="entry name" value="GLYCOSYLTRANSFERASE"/>
    <property type="match status" value="1"/>
</dbReference>
<feature type="domain" description="Glycosyl transferase family 1" evidence="1">
    <location>
        <begin position="428"/>
        <end position="535"/>
    </location>
</feature>
<dbReference type="Gene3D" id="3.40.50.2000">
    <property type="entry name" value="Glycogen Phosphorylase B"/>
    <property type="match status" value="2"/>
</dbReference>
<dbReference type="EMBL" id="JADJMH010000006">
    <property type="protein sequence ID" value="MBK7674987.1"/>
    <property type="molecule type" value="Genomic_DNA"/>
</dbReference>
<dbReference type="SUPFAM" id="SSF53756">
    <property type="entry name" value="UDP-Glycosyltransferase/glycogen phosphorylase"/>
    <property type="match status" value="1"/>
</dbReference>
<name>A0A935PZ52_9PROT</name>
<protein>
    <submittedName>
        <fullName evidence="2">Glycosyltransferase</fullName>
    </submittedName>
</protein>
<dbReference type="GO" id="GO:0016757">
    <property type="term" value="F:glycosyltransferase activity"/>
    <property type="evidence" value="ECO:0007669"/>
    <property type="project" value="InterPro"/>
</dbReference>
<evidence type="ECO:0000313" key="2">
    <source>
        <dbReference type="EMBL" id="MBK7674987.1"/>
    </source>
</evidence>
<evidence type="ECO:0000313" key="3">
    <source>
        <dbReference type="Proteomes" id="UP000697998"/>
    </source>
</evidence>
<dbReference type="Proteomes" id="UP000697998">
    <property type="component" value="Unassembled WGS sequence"/>
</dbReference>
<evidence type="ECO:0000259" key="1">
    <source>
        <dbReference type="Pfam" id="PF00534"/>
    </source>
</evidence>
<dbReference type="Pfam" id="PF00534">
    <property type="entry name" value="Glycos_transf_1"/>
    <property type="match status" value="1"/>
</dbReference>
<sequence>MSTSNLKSSQVSLVRRVQQAAWRRLSDSQRQLLWKVLGARHQPNLWDYSTDAQRSSLIAEFARRDDRLRLLWENLGASRQPQLWQHFSDTQRQLLWMALGAYHQPDLWDYSSYEQRSSLVAFFAAGDGRLQLLWENLGADRQPQLWQQLSDSQRSSLLWPAGEPRNAWDSFDSTPWDHPWLSVENLLKFRRFSDAWFDRLLSQPKTLSAHRASHAFVGNMANNLYIRAKVLRRRGARVDVFVHPHDTNLMSQPAWEEYGGVVPDGVTTLADLESAGQLLPEVDGVYRVDAAENSDIRPEDRPKGVSFLDFQRFRAYFFLLPGLKRIAEHDSAFAVQIPYAAMLAGLPYAVSQMGGEIWYEASRDDIHGRLIREAYSRAAFYAFNNPWSLTFARRYALKNLVYLPLLIDGGQYSPGPPSCRGEWRRISGGNFFVMMTSRLDFSYKGSDIALRAFSRFANVTAGARLVATGWGADKEKWERMLQDLGIHDKVLVVPVAGKRKVVEYLRSADCLIDQISLGYYGATALEAMACGTPVLMKLNKEQYDALLPEGCPPVELVNNEDEVYSSLVALHADRDRSKAVGAGLREWFLKTHDNEKWGARYQASLDAVACGRLPSFADTPLEQPLTSEEQAYHQKQLAAAPIFPNYK</sequence>
<dbReference type="InterPro" id="IPR001296">
    <property type="entry name" value="Glyco_trans_1"/>
</dbReference>